<proteinExistence type="predicted"/>
<dbReference type="AlphaFoldDB" id="A0A1F6PB58"/>
<gene>
    <name evidence="1" type="ORF">A2563_02245</name>
</gene>
<comment type="caution">
    <text evidence="1">The sequence shown here is derived from an EMBL/GenBank/DDBJ whole genome shotgun (WGS) entry which is preliminary data.</text>
</comment>
<reference evidence="1 2" key="1">
    <citation type="journal article" date="2016" name="Nat. Commun.">
        <title>Thousands of microbial genomes shed light on interconnected biogeochemical processes in an aquifer system.</title>
        <authorList>
            <person name="Anantharaman K."/>
            <person name="Brown C.T."/>
            <person name="Hug L.A."/>
            <person name="Sharon I."/>
            <person name="Castelle C.J."/>
            <person name="Probst A.J."/>
            <person name="Thomas B.C."/>
            <person name="Singh A."/>
            <person name="Wilkins M.J."/>
            <person name="Karaoz U."/>
            <person name="Brodie E.L."/>
            <person name="Williams K.H."/>
            <person name="Hubbard S.S."/>
            <person name="Banfield J.F."/>
        </authorList>
    </citation>
    <scope>NUCLEOTIDE SEQUENCE [LARGE SCALE GENOMIC DNA]</scope>
</reference>
<name>A0A1F6PB58_9BACT</name>
<organism evidence="1 2">
    <name type="scientific">Candidatus Magasanikbacteria bacterium RIFOXYD1_FULL_40_23</name>
    <dbReference type="NCBI Taxonomy" id="1798705"/>
    <lineage>
        <taxon>Bacteria</taxon>
        <taxon>Candidatus Magasanikiibacteriota</taxon>
    </lineage>
</organism>
<evidence type="ECO:0000313" key="1">
    <source>
        <dbReference type="EMBL" id="OGH93406.1"/>
    </source>
</evidence>
<accession>A0A1F6PB58</accession>
<sequence length="174" mass="19711">MNKLASAQSVSIATLASRIHSDIASDLSNLDHDDDVWAAIMNYDLSVVTDTFARRNPQYAENANALEMECRRFMYLTVIVPNFELAPTKPIDEYWHTFILFTREYDAFCRMLSGRYVHHKPLGAADHSAVFAKTQKIVAHLFGEFENSHFWFLPAPSTSCCSARAVEDMRSAVV</sequence>
<dbReference type="Proteomes" id="UP000176634">
    <property type="component" value="Unassembled WGS sequence"/>
</dbReference>
<protein>
    <submittedName>
        <fullName evidence="1">Uncharacterized protein</fullName>
    </submittedName>
</protein>
<evidence type="ECO:0000313" key="2">
    <source>
        <dbReference type="Proteomes" id="UP000176634"/>
    </source>
</evidence>
<dbReference type="EMBL" id="MFRA01000001">
    <property type="protein sequence ID" value="OGH93406.1"/>
    <property type="molecule type" value="Genomic_DNA"/>
</dbReference>